<evidence type="ECO:0000313" key="5">
    <source>
        <dbReference type="Proteomes" id="UP000285278"/>
    </source>
</evidence>
<gene>
    <name evidence="4" type="ORF">D3M95_03495</name>
</gene>
<dbReference type="PROSITE" id="PS50234">
    <property type="entry name" value="VWFA"/>
    <property type="match status" value="1"/>
</dbReference>
<evidence type="ECO:0000313" key="4">
    <source>
        <dbReference type="EMBL" id="RIX35593.1"/>
    </source>
</evidence>
<feature type="transmembrane region" description="Helical" evidence="2">
    <location>
        <begin position="12"/>
        <end position="37"/>
    </location>
</feature>
<dbReference type="AlphaFoldDB" id="A0A418Q895"/>
<keyword evidence="5" id="KW-1185">Reference proteome</keyword>
<feature type="domain" description="VWFA" evidence="3">
    <location>
        <begin position="253"/>
        <end position="451"/>
    </location>
</feature>
<dbReference type="Pfam" id="PF00092">
    <property type="entry name" value="VWA"/>
    <property type="match status" value="1"/>
</dbReference>
<evidence type="ECO:0000256" key="1">
    <source>
        <dbReference type="SAM" id="MobiDB-lite"/>
    </source>
</evidence>
<dbReference type="OrthoDB" id="4427980at2"/>
<dbReference type="STRING" id="1451189.CFAL_05135"/>
<dbReference type="RefSeq" id="WP_025402632.1">
    <property type="nucleotide sequence ID" value="NZ_CBCRUA010000005.1"/>
</dbReference>
<protein>
    <submittedName>
        <fullName evidence="4">VWA domain-containing protein</fullName>
    </submittedName>
</protein>
<name>A0A418Q895_9CORY</name>
<organism evidence="4 5">
    <name type="scientific">Corynebacterium falsenii</name>
    <dbReference type="NCBI Taxonomy" id="108486"/>
    <lineage>
        <taxon>Bacteria</taxon>
        <taxon>Bacillati</taxon>
        <taxon>Actinomycetota</taxon>
        <taxon>Actinomycetes</taxon>
        <taxon>Mycobacteriales</taxon>
        <taxon>Corynebacteriaceae</taxon>
        <taxon>Corynebacterium</taxon>
    </lineage>
</organism>
<dbReference type="EMBL" id="QXJK01000003">
    <property type="protein sequence ID" value="RIX35593.1"/>
    <property type="molecule type" value="Genomic_DNA"/>
</dbReference>
<dbReference type="SUPFAM" id="SSF53300">
    <property type="entry name" value="vWA-like"/>
    <property type="match status" value="1"/>
</dbReference>
<keyword evidence="2" id="KW-0812">Transmembrane</keyword>
<reference evidence="4 5" key="1">
    <citation type="submission" date="2018-09" db="EMBL/GenBank/DDBJ databases">
        <title>Optimization and identification of Corynebacterium falsenii FN1-14 from fish paste.</title>
        <authorList>
            <person name="Daroonpunt R."/>
            <person name="Tanasupawat S."/>
        </authorList>
    </citation>
    <scope>NUCLEOTIDE SEQUENCE [LARGE SCALE GENOMIC DNA]</scope>
    <source>
        <strain evidence="4 5">FN1-14</strain>
    </source>
</reference>
<comment type="caution">
    <text evidence="4">The sequence shown here is derived from an EMBL/GenBank/DDBJ whole genome shotgun (WGS) entry which is preliminary data.</text>
</comment>
<keyword evidence="2" id="KW-0472">Membrane</keyword>
<dbReference type="Gene3D" id="3.40.50.410">
    <property type="entry name" value="von Willebrand factor, type A domain"/>
    <property type="match status" value="1"/>
</dbReference>
<feature type="region of interest" description="Disordered" evidence="1">
    <location>
        <begin position="204"/>
        <end position="252"/>
    </location>
</feature>
<proteinExistence type="predicted"/>
<evidence type="ECO:0000256" key="2">
    <source>
        <dbReference type="SAM" id="Phobius"/>
    </source>
</evidence>
<dbReference type="SMART" id="SM00327">
    <property type="entry name" value="VWA"/>
    <property type="match status" value="1"/>
</dbReference>
<keyword evidence="2" id="KW-1133">Transmembrane helix</keyword>
<feature type="compositionally biased region" description="Polar residues" evidence="1">
    <location>
        <begin position="210"/>
        <end position="219"/>
    </location>
</feature>
<dbReference type="InterPro" id="IPR002035">
    <property type="entry name" value="VWF_A"/>
</dbReference>
<feature type="compositionally biased region" description="Low complexity" evidence="1">
    <location>
        <begin position="222"/>
        <end position="231"/>
    </location>
</feature>
<dbReference type="Proteomes" id="UP000285278">
    <property type="component" value="Unassembled WGS sequence"/>
</dbReference>
<dbReference type="InterPro" id="IPR036465">
    <property type="entry name" value="vWFA_dom_sf"/>
</dbReference>
<accession>A0A418Q895</accession>
<evidence type="ECO:0000259" key="3">
    <source>
        <dbReference type="PROSITE" id="PS50234"/>
    </source>
</evidence>
<sequence>MGRHGSGKSNYRIAGWIWAAIAALIAIVAVVIAWTVVDNRNNDNLAAPECTGQKFDLTVWAAPEVENAGAKQLVDSYNESNPSAMDTCIHATVVSMPDNEALQRYREWTPDTPAANLPAAVWIPNDGPQMVRALGDTTTTIRNTKAPVINNDHPVLAPQLQGTPSPEIELRASDLLVDYGENDFPSVATDDGLNVTVENVGEFASKTAGDPNNANNSNPVDPAATPNTLPATPDPSAPSPAAQGNTAPAKPQNVTFVLDTSGSMGLVEGNGTRMDNVKAPLTDAMRKVGSTGGSVGLWNYSSPLNPKTVNPYRDNVDITVRDNGDASAAALQRLTFGGATHTYSSIMAAYGSAAAGAEQFANEAKADNRQPLPNKVVLITDGPNDGGSASLEQAVAAIKARYAQTPVALEIVPIGDRVDRGALDQLAAAAGGKVFPAADSLQLAPALQSALAA</sequence>